<dbReference type="GO" id="GO:0005524">
    <property type="term" value="F:ATP binding"/>
    <property type="evidence" value="ECO:0007669"/>
    <property type="project" value="UniProtKB-KW"/>
</dbReference>
<dbReference type="InterPro" id="IPR027417">
    <property type="entry name" value="P-loop_NTPase"/>
</dbReference>
<protein>
    <submittedName>
        <fullName evidence="14">SMC_N domain-containing protein</fullName>
    </submittedName>
</protein>
<keyword evidence="10" id="KW-0234">DNA repair</keyword>
<proteinExistence type="inferred from homology"/>
<dbReference type="WBParaSite" id="EEL_0000455401-mRNA-1">
    <property type="protein sequence ID" value="EEL_0000455401-mRNA-1"/>
    <property type="gene ID" value="EEL_0000455401"/>
</dbReference>
<reference evidence="14" key="1">
    <citation type="submission" date="2017-02" db="UniProtKB">
        <authorList>
            <consortium name="WormBaseParasite"/>
        </authorList>
    </citation>
    <scope>IDENTIFICATION</scope>
</reference>
<evidence type="ECO:0000313" key="13">
    <source>
        <dbReference type="Proteomes" id="UP000050640"/>
    </source>
</evidence>
<accession>A0A0R3RS00</accession>
<evidence type="ECO:0000256" key="1">
    <source>
        <dbReference type="ARBA" id="ARBA00004123"/>
    </source>
</evidence>
<keyword evidence="11" id="KW-0539">Nucleus</keyword>
<dbReference type="GO" id="GO:0000724">
    <property type="term" value="P:double-strand break repair via homologous recombination"/>
    <property type="evidence" value="ECO:0007669"/>
    <property type="project" value="TreeGrafter"/>
</dbReference>
<keyword evidence="5" id="KW-0547">Nucleotide-binding</keyword>
<keyword evidence="7" id="KW-0067">ATP-binding</keyword>
<dbReference type="GO" id="GO:0005634">
    <property type="term" value="C:nucleus"/>
    <property type="evidence" value="ECO:0007669"/>
    <property type="project" value="UniProtKB-SubCell"/>
</dbReference>
<name>A0A0R3RS00_9BILA</name>
<evidence type="ECO:0000256" key="2">
    <source>
        <dbReference type="ARBA" id="ARBA00004286"/>
    </source>
</evidence>
<evidence type="ECO:0000256" key="6">
    <source>
        <dbReference type="ARBA" id="ARBA00022763"/>
    </source>
</evidence>
<dbReference type="GO" id="GO:0030915">
    <property type="term" value="C:Smc5-Smc6 complex"/>
    <property type="evidence" value="ECO:0007669"/>
    <property type="project" value="TreeGrafter"/>
</dbReference>
<dbReference type="PANTHER" id="PTHR19306">
    <property type="entry name" value="STRUCTURAL MAINTENANCE OF CHROMOSOMES 5,6 SMC5, SMC6"/>
    <property type="match status" value="1"/>
</dbReference>
<keyword evidence="8 12" id="KW-0175">Coiled coil</keyword>
<dbReference type="GO" id="GO:0003684">
    <property type="term" value="F:damaged DNA binding"/>
    <property type="evidence" value="ECO:0007669"/>
    <property type="project" value="TreeGrafter"/>
</dbReference>
<keyword evidence="6" id="KW-0227">DNA damage</keyword>
<dbReference type="AlphaFoldDB" id="A0A0R3RS00"/>
<keyword evidence="13" id="KW-1185">Reference proteome</keyword>
<comment type="subcellular location">
    <subcellularLocation>
        <location evidence="2">Chromosome</location>
    </subcellularLocation>
    <subcellularLocation>
        <location evidence="1">Nucleus</location>
    </subcellularLocation>
</comment>
<feature type="coiled-coil region" evidence="12">
    <location>
        <begin position="197"/>
        <end position="238"/>
    </location>
</feature>
<dbReference type="Gene3D" id="3.40.50.300">
    <property type="entry name" value="P-loop containing nucleotide triphosphate hydrolases"/>
    <property type="match status" value="1"/>
</dbReference>
<keyword evidence="4" id="KW-0158">Chromosome</keyword>
<dbReference type="PANTHER" id="PTHR19306:SF6">
    <property type="entry name" value="STRUCTURAL MAINTENANCE OF CHROMOSOMES PROTEIN 6"/>
    <property type="match status" value="1"/>
</dbReference>
<organism evidence="13 14">
    <name type="scientific">Elaeophora elaphi</name>
    <dbReference type="NCBI Taxonomy" id="1147741"/>
    <lineage>
        <taxon>Eukaryota</taxon>
        <taxon>Metazoa</taxon>
        <taxon>Ecdysozoa</taxon>
        <taxon>Nematoda</taxon>
        <taxon>Chromadorea</taxon>
        <taxon>Rhabditida</taxon>
        <taxon>Spirurina</taxon>
        <taxon>Spiruromorpha</taxon>
        <taxon>Filarioidea</taxon>
        <taxon>Onchocercidae</taxon>
        <taxon>Elaeophora</taxon>
    </lineage>
</organism>
<sequence>MQRSDLARFGTSVPQIVSLIKQNAAKFSKRPIGPIGAYIRIKDDSWALAVEFCLRHLLSVWLCDNVQDRNILDSILQKYNIRGVGYIISKFSKSWYNTTLFEPPSEYLTVARMVTVTDNNVFNVLVDQTQMESILLIGSDSLARSLMAQNPPKNVRKGFTKNGDEVFAKTDNQVYRFYANHHYQKSVILASADIANTRMLNDQIAKAENELKSHRASLAKAQEKRQKIEADMTSEMQKNNHELHRLEVDEARRRSIQKRLDAARFEGGVDGQVMNLVSSLDQYRREKEKFIQSENILQQQLTRSRQLLRDTEVIRVEKAKEMEESENELKRSEANLQEYNREMDKMNECENEHRQKLSKMEIHINGLKEKVKALNEKLKKMKEEVNESVTGAPPDFANLPDTVEAEEKCRKLEHRIHAAQESLDGTVVSEEMLGDLQDDYERLQKKYRNAKRVVLELKDRLRLRNEKFLEVRNITAERLSELFSGLMSIRNFKGSLIINHEKRAIYIMAETQKNQKIDQVALLERYRGRGNLQDLRGLSGGERTYTSACFIMALWQAMETPIRCMDEFDVFLDLNNRKIVMELFADLATRQYPSYQFIFFTPQGVADFARRDRVQLFEMPKIRK</sequence>
<evidence type="ECO:0000256" key="10">
    <source>
        <dbReference type="ARBA" id="ARBA00023204"/>
    </source>
</evidence>
<dbReference type="GO" id="GO:0003697">
    <property type="term" value="F:single-stranded DNA binding"/>
    <property type="evidence" value="ECO:0007669"/>
    <property type="project" value="TreeGrafter"/>
</dbReference>
<evidence type="ECO:0000256" key="3">
    <source>
        <dbReference type="ARBA" id="ARBA00006793"/>
    </source>
</evidence>
<dbReference type="SUPFAM" id="SSF52540">
    <property type="entry name" value="P-loop containing nucleoside triphosphate hydrolases"/>
    <property type="match status" value="1"/>
</dbReference>
<evidence type="ECO:0000256" key="12">
    <source>
        <dbReference type="SAM" id="Coils"/>
    </source>
</evidence>
<keyword evidence="9" id="KW-0233">DNA recombination</keyword>
<dbReference type="GO" id="GO:0035861">
    <property type="term" value="C:site of double-strand break"/>
    <property type="evidence" value="ECO:0007669"/>
    <property type="project" value="TreeGrafter"/>
</dbReference>
<evidence type="ECO:0000256" key="4">
    <source>
        <dbReference type="ARBA" id="ARBA00022454"/>
    </source>
</evidence>
<evidence type="ECO:0000256" key="5">
    <source>
        <dbReference type="ARBA" id="ARBA00022741"/>
    </source>
</evidence>
<evidence type="ECO:0000256" key="11">
    <source>
        <dbReference type="ARBA" id="ARBA00023242"/>
    </source>
</evidence>
<evidence type="ECO:0000256" key="9">
    <source>
        <dbReference type="ARBA" id="ARBA00023172"/>
    </source>
</evidence>
<evidence type="ECO:0000256" key="7">
    <source>
        <dbReference type="ARBA" id="ARBA00022840"/>
    </source>
</evidence>
<comment type="similarity">
    <text evidence="3">Belongs to the SMC family. SMC6 subfamily.</text>
</comment>
<dbReference type="Proteomes" id="UP000050640">
    <property type="component" value="Unplaced"/>
</dbReference>
<evidence type="ECO:0000313" key="14">
    <source>
        <dbReference type="WBParaSite" id="EEL_0000455401-mRNA-1"/>
    </source>
</evidence>
<dbReference type="STRING" id="1147741.A0A0R3RS00"/>
<evidence type="ECO:0000256" key="8">
    <source>
        <dbReference type="ARBA" id="ARBA00023054"/>
    </source>
</evidence>
<feature type="coiled-coil region" evidence="12">
    <location>
        <begin position="280"/>
        <end position="460"/>
    </location>
</feature>